<evidence type="ECO:0000256" key="2">
    <source>
        <dbReference type="ARBA" id="ARBA00022692"/>
    </source>
</evidence>
<dbReference type="Proteomes" id="UP000663499">
    <property type="component" value="Chromosome"/>
</dbReference>
<sequence>MKKKRKKKKNNMKWWVSAYLLVLVLLTLRPFSGNVVAEKEYNLVLFQSLGNYWTHMKNHGLINLWAWEYFPEDLGVFFRNIFTVSFINLGGNILLFMPLGFFFGRFFRRQKGMRTLLTSFFVSAGIELAQFIGLSSRIADVDDVILNVVGGMFGFGLYILYDKWKKGSEGFEE</sequence>
<dbReference type="PANTHER" id="PTHR36834">
    <property type="entry name" value="MEMBRANE PROTEIN-RELATED"/>
    <property type="match status" value="1"/>
</dbReference>
<dbReference type="AlphaFoldDB" id="A0A975AI46"/>
<reference evidence="7" key="1">
    <citation type="submission" date="2021-03" db="EMBL/GenBank/DDBJ databases">
        <title>Alkalibacter marinus sp. nov., isolated from tidal flat sediment.</title>
        <authorList>
            <person name="Namirimu T."/>
            <person name="Yang J.-A."/>
            <person name="Yang S.-H."/>
            <person name="Kim Y.-J."/>
            <person name="Kwon K.K."/>
        </authorList>
    </citation>
    <scope>NUCLEOTIDE SEQUENCE</scope>
    <source>
        <strain evidence="7">ES005</strain>
    </source>
</reference>
<dbReference type="RefSeq" id="WP_207299497.1">
    <property type="nucleotide sequence ID" value="NZ_CP071444.1"/>
</dbReference>
<dbReference type="SUPFAM" id="SSF161098">
    <property type="entry name" value="MetI-like"/>
    <property type="match status" value="1"/>
</dbReference>
<evidence type="ECO:0000256" key="4">
    <source>
        <dbReference type="ARBA" id="ARBA00023136"/>
    </source>
</evidence>
<feature type="domain" description="VanZ-like" evidence="6">
    <location>
        <begin position="18"/>
        <end position="160"/>
    </location>
</feature>
<feature type="transmembrane region" description="Helical" evidence="5">
    <location>
        <begin position="81"/>
        <end position="103"/>
    </location>
</feature>
<name>A0A975AI46_9FIRM</name>
<protein>
    <submittedName>
        <fullName evidence="7">VanZ family protein</fullName>
    </submittedName>
</protein>
<dbReference type="Pfam" id="PF04892">
    <property type="entry name" value="VanZ"/>
    <property type="match status" value="1"/>
</dbReference>
<dbReference type="InterPro" id="IPR006976">
    <property type="entry name" value="VanZ-like"/>
</dbReference>
<accession>A0A975AI46</accession>
<dbReference type="EMBL" id="CP071444">
    <property type="protein sequence ID" value="QSX08155.1"/>
    <property type="molecule type" value="Genomic_DNA"/>
</dbReference>
<comment type="subcellular location">
    <subcellularLocation>
        <location evidence="1">Membrane</location>
        <topology evidence="1">Multi-pass membrane protein</topology>
    </subcellularLocation>
</comment>
<evidence type="ECO:0000256" key="5">
    <source>
        <dbReference type="SAM" id="Phobius"/>
    </source>
</evidence>
<evidence type="ECO:0000313" key="8">
    <source>
        <dbReference type="Proteomes" id="UP000663499"/>
    </source>
</evidence>
<gene>
    <name evidence="7" type="ORF">J0B03_10175</name>
</gene>
<feature type="transmembrane region" description="Helical" evidence="5">
    <location>
        <begin position="144"/>
        <end position="161"/>
    </location>
</feature>
<evidence type="ECO:0000259" key="6">
    <source>
        <dbReference type="Pfam" id="PF04892"/>
    </source>
</evidence>
<dbReference type="InterPro" id="IPR035906">
    <property type="entry name" value="MetI-like_sf"/>
</dbReference>
<evidence type="ECO:0000256" key="1">
    <source>
        <dbReference type="ARBA" id="ARBA00004141"/>
    </source>
</evidence>
<evidence type="ECO:0000256" key="3">
    <source>
        <dbReference type="ARBA" id="ARBA00022989"/>
    </source>
</evidence>
<dbReference type="GO" id="GO:0016020">
    <property type="term" value="C:membrane"/>
    <property type="evidence" value="ECO:0007669"/>
    <property type="project" value="UniProtKB-SubCell"/>
</dbReference>
<keyword evidence="3 5" id="KW-1133">Transmembrane helix</keyword>
<dbReference type="PANTHER" id="PTHR36834:SF1">
    <property type="entry name" value="INTEGRAL MEMBRANE PROTEIN"/>
    <property type="match status" value="1"/>
</dbReference>
<proteinExistence type="predicted"/>
<evidence type="ECO:0000313" key="7">
    <source>
        <dbReference type="EMBL" id="QSX08155.1"/>
    </source>
</evidence>
<dbReference type="KEGG" id="alka:J0B03_10175"/>
<keyword evidence="4 5" id="KW-0472">Membrane</keyword>
<organism evidence="7 8">
    <name type="scientific">Alkalibacter rhizosphaerae</name>
    <dbReference type="NCBI Taxonomy" id="2815577"/>
    <lineage>
        <taxon>Bacteria</taxon>
        <taxon>Bacillati</taxon>
        <taxon>Bacillota</taxon>
        <taxon>Clostridia</taxon>
        <taxon>Eubacteriales</taxon>
        <taxon>Eubacteriaceae</taxon>
        <taxon>Alkalibacter</taxon>
    </lineage>
</organism>
<keyword evidence="2 5" id="KW-0812">Transmembrane</keyword>
<feature type="transmembrane region" description="Helical" evidence="5">
    <location>
        <begin position="115"/>
        <end position="132"/>
    </location>
</feature>
<keyword evidence="8" id="KW-1185">Reference proteome</keyword>
<dbReference type="InterPro" id="IPR053150">
    <property type="entry name" value="Teicoplanin_resist-assoc"/>
</dbReference>